<evidence type="ECO:0000313" key="3">
    <source>
        <dbReference type="Proteomes" id="UP000264002"/>
    </source>
</evidence>
<dbReference type="AlphaFoldDB" id="A0A372MF58"/>
<dbReference type="EMBL" id="QUWK01000009">
    <property type="protein sequence ID" value="RFU94415.1"/>
    <property type="molecule type" value="Genomic_DNA"/>
</dbReference>
<keyword evidence="1" id="KW-0732">Signal</keyword>
<evidence type="ECO:0008006" key="4">
    <source>
        <dbReference type="Google" id="ProtNLM"/>
    </source>
</evidence>
<proteinExistence type="predicted"/>
<evidence type="ECO:0000256" key="1">
    <source>
        <dbReference type="SAM" id="SignalP"/>
    </source>
</evidence>
<sequence length="174" mass="18740">MKKNIIATLLVLALASFTVFAVDPTTSDTFDVSTVIQGVNVIKIAEETATDVSSFQNATALDSYEMSAEDELTDPAIGYVLTKTNNRDGYILKLRATQLTNGTVSPINYTVKVGSVQYTTEATPPASVEITNRTGVNQMVVDSYPINVQLNATEAANATQATYTGTVYVEYYAQ</sequence>
<protein>
    <recommendedName>
        <fullName evidence="4">Fimbrial protein</fullName>
    </recommendedName>
</protein>
<reference evidence="3" key="1">
    <citation type="submission" date="2018-08" db="EMBL/GenBank/DDBJ databases">
        <authorList>
            <person name="Grouzdev D.S."/>
            <person name="Krutkina M.S."/>
        </authorList>
    </citation>
    <scope>NUCLEOTIDE SEQUENCE [LARGE SCALE GENOMIC DNA]</scope>
    <source>
        <strain evidence="3">4-11</strain>
    </source>
</reference>
<organism evidence="2 3">
    <name type="scientific">Sphaerochaeta halotolerans</name>
    <dbReference type="NCBI Taxonomy" id="2293840"/>
    <lineage>
        <taxon>Bacteria</taxon>
        <taxon>Pseudomonadati</taxon>
        <taxon>Spirochaetota</taxon>
        <taxon>Spirochaetia</taxon>
        <taxon>Spirochaetales</taxon>
        <taxon>Sphaerochaetaceae</taxon>
        <taxon>Sphaerochaeta</taxon>
    </lineage>
</organism>
<keyword evidence="3" id="KW-1185">Reference proteome</keyword>
<dbReference type="RefSeq" id="WP_117330754.1">
    <property type="nucleotide sequence ID" value="NZ_QUWK01000009.1"/>
</dbReference>
<comment type="caution">
    <text evidence="2">The sequence shown here is derived from an EMBL/GenBank/DDBJ whole genome shotgun (WGS) entry which is preliminary data.</text>
</comment>
<reference evidence="2 3" key="2">
    <citation type="submission" date="2018-09" db="EMBL/GenBank/DDBJ databases">
        <title>Genome of Sphaerochaeta halotolerans strain 4-11.</title>
        <authorList>
            <person name="Nazina T.N."/>
            <person name="Sokolova D.S."/>
        </authorList>
    </citation>
    <scope>NUCLEOTIDE SEQUENCE [LARGE SCALE GENOMIC DNA]</scope>
    <source>
        <strain evidence="2 3">4-11</strain>
    </source>
</reference>
<accession>A0A372MF58</accession>
<feature type="chain" id="PRO_5016986818" description="Fimbrial protein" evidence="1">
    <location>
        <begin position="22"/>
        <end position="174"/>
    </location>
</feature>
<dbReference type="Proteomes" id="UP000264002">
    <property type="component" value="Unassembled WGS sequence"/>
</dbReference>
<feature type="signal peptide" evidence="1">
    <location>
        <begin position="1"/>
        <end position="21"/>
    </location>
</feature>
<evidence type="ECO:0000313" key="2">
    <source>
        <dbReference type="EMBL" id="RFU94415.1"/>
    </source>
</evidence>
<gene>
    <name evidence="2" type="ORF">DYP60_09435</name>
</gene>
<name>A0A372MF58_9SPIR</name>